<sequence length="102" mass="10821">MTPDYANSEVTRINVESVCKFAKTMSDSVVFSGPLPNLTSDDMYSRRNVVIPPVVNEVVSGKRLHVTAGAPVLFVLSSLAGSSLILVVVHLSEVHPGLVVGT</sequence>
<keyword evidence="2" id="KW-1185">Reference proteome</keyword>
<dbReference type="EMBL" id="CM041541">
    <property type="protein sequence ID" value="KAI3365933.1"/>
    <property type="molecule type" value="Genomic_DNA"/>
</dbReference>
<name>A0ACB8WGU8_9TELE</name>
<dbReference type="Proteomes" id="UP000831701">
    <property type="component" value="Chromosome 11"/>
</dbReference>
<evidence type="ECO:0000313" key="2">
    <source>
        <dbReference type="Proteomes" id="UP000831701"/>
    </source>
</evidence>
<protein>
    <submittedName>
        <fullName evidence="1">Uncharacterized protein</fullName>
    </submittedName>
</protein>
<proteinExistence type="predicted"/>
<gene>
    <name evidence="1" type="ORF">L3Q82_009703</name>
</gene>
<evidence type="ECO:0000313" key="1">
    <source>
        <dbReference type="EMBL" id="KAI3365933.1"/>
    </source>
</evidence>
<accession>A0ACB8WGU8</accession>
<reference evidence="1" key="1">
    <citation type="submission" date="2022-04" db="EMBL/GenBank/DDBJ databases">
        <title>Jade perch genome.</title>
        <authorList>
            <person name="Chao B."/>
        </authorList>
    </citation>
    <scope>NUCLEOTIDE SEQUENCE</scope>
    <source>
        <strain evidence="1">CB-2022</strain>
    </source>
</reference>
<organism evidence="1 2">
    <name type="scientific">Scortum barcoo</name>
    <name type="common">barcoo grunter</name>
    <dbReference type="NCBI Taxonomy" id="214431"/>
    <lineage>
        <taxon>Eukaryota</taxon>
        <taxon>Metazoa</taxon>
        <taxon>Chordata</taxon>
        <taxon>Craniata</taxon>
        <taxon>Vertebrata</taxon>
        <taxon>Euteleostomi</taxon>
        <taxon>Actinopterygii</taxon>
        <taxon>Neopterygii</taxon>
        <taxon>Teleostei</taxon>
        <taxon>Neoteleostei</taxon>
        <taxon>Acanthomorphata</taxon>
        <taxon>Eupercaria</taxon>
        <taxon>Centrarchiformes</taxon>
        <taxon>Terapontoidei</taxon>
        <taxon>Terapontidae</taxon>
        <taxon>Scortum</taxon>
    </lineage>
</organism>
<comment type="caution">
    <text evidence="1">The sequence shown here is derived from an EMBL/GenBank/DDBJ whole genome shotgun (WGS) entry which is preliminary data.</text>
</comment>